<evidence type="ECO:0000259" key="2">
    <source>
        <dbReference type="Pfam" id="PF04453"/>
    </source>
</evidence>
<dbReference type="PANTHER" id="PTHR30189:SF1">
    <property type="entry name" value="LPS-ASSEMBLY PROTEIN LPTD"/>
    <property type="match status" value="1"/>
</dbReference>
<dbReference type="Proteomes" id="UP000024836">
    <property type="component" value="Unassembled WGS sequence"/>
</dbReference>
<comment type="function">
    <text evidence="1">Involved in the assembly of lipopolysaccharide (LPS) at the surface of the outer membrane.</text>
</comment>
<dbReference type="STRING" id="1461693.ATO10_03565"/>
<dbReference type="GO" id="GO:0043165">
    <property type="term" value="P:Gram-negative-bacterium-type cell outer membrane assembly"/>
    <property type="evidence" value="ECO:0007669"/>
    <property type="project" value="UniProtKB-UniRule"/>
</dbReference>
<comment type="similarity">
    <text evidence="1">Belongs to the LptD family.</text>
</comment>
<dbReference type="GO" id="GO:1990351">
    <property type="term" value="C:transporter complex"/>
    <property type="evidence" value="ECO:0007669"/>
    <property type="project" value="TreeGrafter"/>
</dbReference>
<evidence type="ECO:0000313" key="3">
    <source>
        <dbReference type="EMBL" id="KCV83807.1"/>
    </source>
</evidence>
<gene>
    <name evidence="1" type="primary">lptD</name>
    <name evidence="3" type="ORF">ATO10_03565</name>
</gene>
<comment type="caution">
    <text evidence="3">The sequence shown here is derived from an EMBL/GenBank/DDBJ whole genome shotgun (WGS) entry which is preliminary data.</text>
</comment>
<dbReference type="OrthoDB" id="9760225at2"/>
<dbReference type="eggNOG" id="COG1452">
    <property type="taxonomic scope" value="Bacteria"/>
</dbReference>
<dbReference type="PANTHER" id="PTHR30189">
    <property type="entry name" value="LPS-ASSEMBLY PROTEIN"/>
    <property type="match status" value="1"/>
</dbReference>
<proteinExistence type="inferred from homology"/>
<feature type="signal peptide" evidence="1">
    <location>
        <begin position="1"/>
        <end position="23"/>
    </location>
</feature>
<dbReference type="GO" id="GO:0015920">
    <property type="term" value="P:lipopolysaccharide transport"/>
    <property type="evidence" value="ECO:0007669"/>
    <property type="project" value="InterPro"/>
</dbReference>
<dbReference type="GO" id="GO:0009279">
    <property type="term" value="C:cell outer membrane"/>
    <property type="evidence" value="ECO:0007669"/>
    <property type="project" value="UniProtKB-SubCell"/>
</dbReference>
<evidence type="ECO:0000256" key="1">
    <source>
        <dbReference type="HAMAP-Rule" id="MF_01411"/>
    </source>
</evidence>
<keyword evidence="1" id="KW-0472">Membrane</keyword>
<accession>A0A058ZRM9</accession>
<comment type="subunit">
    <text evidence="1">Component of the lipopolysaccharide transport and assembly complex.</text>
</comment>
<dbReference type="HAMAP" id="MF_01411">
    <property type="entry name" value="LPS_assembly_LptD"/>
    <property type="match status" value="1"/>
</dbReference>
<dbReference type="PATRIC" id="fig|1461693.3.peg.735"/>
<reference evidence="3 4" key="1">
    <citation type="submission" date="2013-04" db="EMBL/GenBank/DDBJ databases">
        <title>Shimia sp. 22II-S11-Z10 Genome Sequencing.</title>
        <authorList>
            <person name="Lai Q."/>
            <person name="Li G."/>
            <person name="Shao Z."/>
        </authorList>
    </citation>
    <scope>NUCLEOTIDE SEQUENCE [LARGE SCALE GENOMIC DNA]</scope>
    <source>
        <strain evidence="4">22II-S11-Z10</strain>
    </source>
</reference>
<comment type="caution">
    <text evidence="1">Lacks conserved residue(s) required for the propagation of feature annotation.</text>
</comment>
<protein>
    <recommendedName>
        <fullName evidence="1">LPS-assembly protein LptD</fullName>
    </recommendedName>
</protein>
<keyword evidence="1" id="KW-0732">Signal</keyword>
<dbReference type="InterPro" id="IPR007543">
    <property type="entry name" value="LptD_C"/>
</dbReference>
<dbReference type="InterPro" id="IPR020889">
    <property type="entry name" value="LipoPS_assembly_LptD"/>
</dbReference>
<feature type="domain" description="LptD C-terminal" evidence="2">
    <location>
        <begin position="271"/>
        <end position="632"/>
    </location>
</feature>
<dbReference type="Pfam" id="PF04453">
    <property type="entry name" value="LptD"/>
    <property type="match status" value="1"/>
</dbReference>
<sequence length="707" mass="78879" precursor="true">MRAMMRILALWMGLITMAGAASAQGVASLIADRVAIEADGTLVAEGKVEILFDGYRMLAERVVYDRTADQLNITGPMRIVTQSGSVITAETAQINADLSEGLLRSARLVLDQQLQLAAAEILRVDGRYTVLDKTVASSCTICRGNPVPLWQIRASRVVHDTLEQQLFFDHPRFEIAGVPVFYLPRLRLPDPTLKRANGFLTPEVRINDQVGVGLKLPYFLTLGRHADLTLTPYLAHDFTRTLELRLRKAFRHGDVEFNGALSRDDVLPGETRQYLFGEGQFDLPRDFKLRFNIEAVSDPAYLLEYDYSDADRLDSFVEISRTKRNSQINASVTHYYTLRSSESNADIPSLVTAASWEHQYDMPGIGGVATLGAELFAFERTSDIDITGRDQARLSLNAGWRRDWLFGNGLQLAAQSELALDYYSISDDSGTASPITRLTPFVATELRWPWARGTQGGGYQVLEPVVQLVWSDMDNATVPNEDSTSVSFDEGNLFSLSRFAGSDVYEEGLRANLGLSWTHYAPQGWSTGVTVGRIVRDKDLGQFSNGSGLSGGSSDWLLATQIATADNLKFTNRAIFDDQFTFTRNELRMDWVRDRLDLSSSYIWQQADVTDNRPNDTSEWDFDMAYRLDDNWTGKADWRYDFVSGRAAEAGVGLEYQNECVTVDLSLSRRFTSSTSVNPSTDFGLTISLNGFGNRVASSSYRRSCIR</sequence>
<dbReference type="InterPro" id="IPR050218">
    <property type="entry name" value="LptD"/>
</dbReference>
<dbReference type="RefSeq" id="WP_051597915.1">
    <property type="nucleotide sequence ID" value="NZ_AQQY01000001.1"/>
</dbReference>
<evidence type="ECO:0000313" key="4">
    <source>
        <dbReference type="Proteomes" id="UP000024836"/>
    </source>
</evidence>
<keyword evidence="4" id="KW-1185">Reference proteome</keyword>
<feature type="chain" id="PRO_5008980148" description="LPS-assembly protein LptD" evidence="1">
    <location>
        <begin position="24"/>
        <end position="707"/>
    </location>
</feature>
<name>A0A058ZRM9_9RHOB</name>
<dbReference type="EMBL" id="AQQY01000001">
    <property type="protein sequence ID" value="KCV83807.1"/>
    <property type="molecule type" value="Genomic_DNA"/>
</dbReference>
<comment type="subcellular location">
    <subcellularLocation>
        <location evidence="1">Cell outer membrane</location>
    </subcellularLocation>
</comment>
<organism evidence="3 4">
    <name type="scientific">Actibacterium atlanticum</name>
    <dbReference type="NCBI Taxonomy" id="1461693"/>
    <lineage>
        <taxon>Bacteria</taxon>
        <taxon>Pseudomonadati</taxon>
        <taxon>Pseudomonadota</taxon>
        <taxon>Alphaproteobacteria</taxon>
        <taxon>Rhodobacterales</taxon>
        <taxon>Roseobacteraceae</taxon>
        <taxon>Actibacterium</taxon>
    </lineage>
</organism>
<dbReference type="AlphaFoldDB" id="A0A058ZRM9"/>
<keyword evidence="1" id="KW-0998">Cell outer membrane</keyword>